<keyword evidence="2" id="KW-1185">Reference proteome</keyword>
<gene>
    <name evidence="1" type="ORF">WKI47_20765</name>
</gene>
<accession>A0ACC6PHG2</accession>
<reference evidence="1" key="1">
    <citation type="submission" date="2024-03" db="EMBL/GenBank/DDBJ databases">
        <title>Whole genome sequecning of epiphytes from Marcgravia umbellata leaves.</title>
        <authorList>
            <person name="Kumar G."/>
            <person name="Savka M.A."/>
        </authorList>
    </citation>
    <scope>NUCLEOTIDE SEQUENCE</scope>
    <source>
        <strain evidence="1">RIT_BL5</strain>
    </source>
</reference>
<dbReference type="Proteomes" id="UP001380953">
    <property type="component" value="Unassembled WGS sequence"/>
</dbReference>
<dbReference type="EMBL" id="JBBKAR010000053">
    <property type="protein sequence ID" value="MEJ8306344.1"/>
    <property type="molecule type" value="Genomic_DNA"/>
</dbReference>
<name>A0ACC6PHG2_9BACL</name>
<protein>
    <submittedName>
        <fullName evidence="1">Type II toxin-antitoxin system HicB family antitoxin</fullName>
    </submittedName>
</protein>
<comment type="caution">
    <text evidence="1">The sequence shown here is derived from an EMBL/GenBank/DDBJ whole genome shotgun (WGS) entry which is preliminary data.</text>
</comment>
<organism evidence="1 2">
    <name type="scientific">Saccharibacillus sacchari</name>
    <dbReference type="NCBI Taxonomy" id="456493"/>
    <lineage>
        <taxon>Bacteria</taxon>
        <taxon>Bacillati</taxon>
        <taxon>Bacillota</taxon>
        <taxon>Bacilli</taxon>
        <taxon>Bacillales</taxon>
        <taxon>Paenibacillaceae</taxon>
        <taxon>Saccharibacillus</taxon>
    </lineage>
</organism>
<evidence type="ECO:0000313" key="2">
    <source>
        <dbReference type="Proteomes" id="UP001380953"/>
    </source>
</evidence>
<sequence>MGHAEFDNEARILHGEIVNIRDTVTFQASSADELEKAFRDSVDDYLEFCEEEGEEPNKPFSGKLLLRLAPEQHRSVATAARIAGKSINSWIAERISEDAEAEIRSRTLQT</sequence>
<proteinExistence type="predicted"/>
<evidence type="ECO:0000313" key="1">
    <source>
        <dbReference type="EMBL" id="MEJ8306344.1"/>
    </source>
</evidence>